<dbReference type="GO" id="GO:0016846">
    <property type="term" value="F:carbon-sulfur lyase activity"/>
    <property type="evidence" value="ECO:0007669"/>
    <property type="project" value="InterPro"/>
</dbReference>
<evidence type="ECO:0000313" key="7">
    <source>
        <dbReference type="EMBL" id="OJD19146.1"/>
    </source>
</evidence>
<dbReference type="Proteomes" id="UP000182235">
    <property type="component" value="Unassembled WGS sequence"/>
</dbReference>
<keyword evidence="4" id="KW-0456">Lyase</keyword>
<dbReference type="EMBL" id="LGRN01000016">
    <property type="protein sequence ID" value="OJD19146.1"/>
    <property type="molecule type" value="Genomic_DNA"/>
</dbReference>
<evidence type="ECO:0000256" key="2">
    <source>
        <dbReference type="ARBA" id="ARBA00022723"/>
    </source>
</evidence>
<keyword evidence="3" id="KW-0862">Zinc</keyword>
<dbReference type="STRING" id="1447872.A0A1J9PTB4"/>
<dbReference type="InterPro" id="IPR006913">
    <property type="entry name" value="CENP-V/GFA"/>
</dbReference>
<feature type="domain" description="CENP-V/GFA" evidence="6">
    <location>
        <begin position="15"/>
        <end position="117"/>
    </location>
</feature>
<evidence type="ECO:0000256" key="5">
    <source>
        <dbReference type="SAM" id="MobiDB-lite"/>
    </source>
</evidence>
<evidence type="ECO:0000256" key="4">
    <source>
        <dbReference type="ARBA" id="ARBA00023239"/>
    </source>
</evidence>
<dbReference type="Pfam" id="PF04828">
    <property type="entry name" value="GFA"/>
    <property type="match status" value="1"/>
</dbReference>
<comment type="caution">
    <text evidence="7">The sequence shown here is derived from an EMBL/GenBank/DDBJ whole genome shotgun (WGS) entry which is preliminary data.</text>
</comment>
<evidence type="ECO:0000256" key="3">
    <source>
        <dbReference type="ARBA" id="ARBA00022833"/>
    </source>
</evidence>
<evidence type="ECO:0000313" key="8">
    <source>
        <dbReference type="Proteomes" id="UP000182235"/>
    </source>
</evidence>
<organism evidence="7 8">
    <name type="scientific">Emergomyces pasteurianus Ep9510</name>
    <dbReference type="NCBI Taxonomy" id="1447872"/>
    <lineage>
        <taxon>Eukaryota</taxon>
        <taxon>Fungi</taxon>
        <taxon>Dikarya</taxon>
        <taxon>Ascomycota</taxon>
        <taxon>Pezizomycotina</taxon>
        <taxon>Eurotiomycetes</taxon>
        <taxon>Eurotiomycetidae</taxon>
        <taxon>Onygenales</taxon>
        <taxon>Ajellomycetaceae</taxon>
        <taxon>Emergomyces</taxon>
    </lineage>
</organism>
<reference evidence="7 8" key="1">
    <citation type="submission" date="2015-07" db="EMBL/GenBank/DDBJ databases">
        <title>Emmonsia species relationships and genome sequence.</title>
        <authorList>
            <consortium name="The Broad Institute Genomics Platform"/>
            <person name="Cuomo C.A."/>
            <person name="Munoz J.F."/>
            <person name="Imamovic A."/>
            <person name="Priest M.E."/>
            <person name="Young S."/>
            <person name="Clay O.K."/>
            <person name="McEwen J.G."/>
        </authorList>
    </citation>
    <scope>NUCLEOTIDE SEQUENCE [LARGE SCALE GENOMIC DNA]</scope>
    <source>
        <strain evidence="7 8">UAMH 9510</strain>
    </source>
</reference>
<dbReference type="SUPFAM" id="SSF51316">
    <property type="entry name" value="Mss4-like"/>
    <property type="match status" value="1"/>
</dbReference>
<dbReference type="VEuPathDB" id="FungiDB:AJ78_00846"/>
<dbReference type="OrthoDB" id="6329284at2759"/>
<dbReference type="GO" id="GO:0046872">
    <property type="term" value="F:metal ion binding"/>
    <property type="evidence" value="ECO:0007669"/>
    <property type="project" value="UniProtKB-KW"/>
</dbReference>
<dbReference type="PANTHER" id="PTHR33337:SF40">
    <property type="entry name" value="CENP-V_GFA DOMAIN-CONTAINING PROTEIN-RELATED"/>
    <property type="match status" value="1"/>
</dbReference>
<keyword evidence="8" id="KW-1185">Reference proteome</keyword>
<gene>
    <name evidence="7" type="ORF">AJ78_00846</name>
</gene>
<sequence>MAATTSTTTDPAPVLVGGCACSYIRYTSTALPSHLSHCFCVECRKSAGGPFQTYVRFPTSAITWLNGREPQYFSASTFARRGFCDKCGSSLVFQMNEHPERISLAGGSIDDWDVKWGLDGKGAAEGDAKGDAEGEEGVKKDGWDELNKSTVYYWVREKPSWYKVPNDGLVKYFTDPSIEEQPPGWRGEEGGPFGPAARSKE</sequence>
<protein>
    <recommendedName>
        <fullName evidence="6">CENP-V/GFA domain-containing protein</fullName>
    </recommendedName>
</protein>
<dbReference type="InterPro" id="IPR011057">
    <property type="entry name" value="Mss4-like_sf"/>
</dbReference>
<accession>A0A1J9PTB4</accession>
<dbReference type="AlphaFoldDB" id="A0A1J9PTB4"/>
<name>A0A1J9PTB4_9EURO</name>
<evidence type="ECO:0000259" key="6">
    <source>
        <dbReference type="PROSITE" id="PS51891"/>
    </source>
</evidence>
<keyword evidence="2" id="KW-0479">Metal-binding</keyword>
<dbReference type="Gene3D" id="3.90.1590.10">
    <property type="entry name" value="glutathione-dependent formaldehyde- activating enzyme (gfa)"/>
    <property type="match status" value="1"/>
</dbReference>
<dbReference type="PROSITE" id="PS51891">
    <property type="entry name" value="CENP_V_GFA"/>
    <property type="match status" value="1"/>
</dbReference>
<comment type="similarity">
    <text evidence="1">Belongs to the Gfa family.</text>
</comment>
<evidence type="ECO:0000256" key="1">
    <source>
        <dbReference type="ARBA" id="ARBA00005495"/>
    </source>
</evidence>
<dbReference type="PANTHER" id="PTHR33337">
    <property type="entry name" value="GFA DOMAIN-CONTAINING PROTEIN"/>
    <property type="match status" value="1"/>
</dbReference>
<proteinExistence type="inferred from homology"/>
<feature type="region of interest" description="Disordered" evidence="5">
    <location>
        <begin position="174"/>
        <end position="201"/>
    </location>
</feature>